<name>A0A7T4UQ40_9GAMM</name>
<gene>
    <name evidence="4" type="primary">ureD</name>
    <name evidence="5" type="ORF">I6N98_17360</name>
</gene>
<proteinExistence type="inferred from homology"/>
<dbReference type="GO" id="GO:0016151">
    <property type="term" value="F:nickel cation binding"/>
    <property type="evidence" value="ECO:0007669"/>
    <property type="project" value="UniProtKB-UniRule"/>
</dbReference>
<dbReference type="Pfam" id="PF01774">
    <property type="entry name" value="UreD"/>
    <property type="match status" value="1"/>
</dbReference>
<dbReference type="HAMAP" id="MF_01384">
    <property type="entry name" value="UreD"/>
    <property type="match status" value="1"/>
</dbReference>
<sequence>MTAALPPAAIPAGTRSWPAAIRLVFAKGPHRTDMVRCAHYGPLRVQRPFYPEGECCHCYLLHPPGGIAPGDDLRVDVSVQAGAEALLTTPSAGRVYRTDDAGTAQSQGVTAQVEEGACLEWLPQETIVFDGASVTLTNAFELAAEANLLAWEILVLGRRASGESYTSGRCLQHLQVRREGRWLLNERSEFNAGDPMLMAHWGMAGASVTATLLATVDTDLAARDRLRDGLAAFEFEGALWGLTQKPGVLICRYLGHSPEQARKGFAWLWSVLRPMMSGRAASPPRIWNT</sequence>
<dbReference type="PANTHER" id="PTHR33643:SF1">
    <property type="entry name" value="UREASE ACCESSORY PROTEIN D"/>
    <property type="match status" value="1"/>
</dbReference>
<dbReference type="RefSeq" id="WP_198569580.1">
    <property type="nucleotide sequence ID" value="NZ_CP066167.1"/>
</dbReference>
<protein>
    <recommendedName>
        <fullName evidence="4">Urease accessory protein UreD</fullName>
    </recommendedName>
</protein>
<keyword evidence="2 4" id="KW-0996">Nickel insertion</keyword>
<reference evidence="5 6" key="1">
    <citation type="submission" date="2020-12" db="EMBL/GenBank/DDBJ databases">
        <authorList>
            <person name="Shan Y."/>
        </authorList>
    </citation>
    <scope>NUCLEOTIDE SEQUENCE [LARGE SCALE GENOMIC DNA]</scope>
    <source>
        <strain evidence="6">csc3.9</strain>
    </source>
</reference>
<comment type="subunit">
    <text evidence="4">UreD, UreF and UreG form a complex that acts as a GTP-hydrolysis-dependent molecular chaperone, activating the urease apoprotein by helping to assemble the nickel containing metallocenter of UreC. The UreE protein probably delivers the nickel.</text>
</comment>
<comment type="function">
    <text evidence="4">Required for maturation of urease via the functional incorporation of the urease nickel metallocenter.</text>
</comment>
<dbReference type="AlphaFoldDB" id="A0A7T4UQ40"/>
<evidence type="ECO:0000256" key="2">
    <source>
        <dbReference type="ARBA" id="ARBA00022988"/>
    </source>
</evidence>
<evidence type="ECO:0000256" key="4">
    <source>
        <dbReference type="HAMAP-Rule" id="MF_01384"/>
    </source>
</evidence>
<accession>A0A7T4UQ40</accession>
<evidence type="ECO:0000313" key="5">
    <source>
        <dbReference type="EMBL" id="QQD18082.1"/>
    </source>
</evidence>
<dbReference type="GO" id="GO:0005737">
    <property type="term" value="C:cytoplasm"/>
    <property type="evidence" value="ECO:0007669"/>
    <property type="project" value="UniProtKB-SubCell"/>
</dbReference>
<dbReference type="KEGG" id="snan:I6N98_17360"/>
<evidence type="ECO:0000256" key="3">
    <source>
        <dbReference type="ARBA" id="ARBA00023186"/>
    </source>
</evidence>
<keyword evidence="6" id="KW-1185">Reference proteome</keyword>
<evidence type="ECO:0000313" key="6">
    <source>
        <dbReference type="Proteomes" id="UP000596063"/>
    </source>
</evidence>
<keyword evidence="4" id="KW-0963">Cytoplasm</keyword>
<dbReference type="Proteomes" id="UP000596063">
    <property type="component" value="Chromosome"/>
</dbReference>
<evidence type="ECO:0000256" key="1">
    <source>
        <dbReference type="ARBA" id="ARBA00007177"/>
    </source>
</evidence>
<dbReference type="EMBL" id="CP066167">
    <property type="protein sequence ID" value="QQD18082.1"/>
    <property type="molecule type" value="Genomic_DNA"/>
</dbReference>
<comment type="subcellular location">
    <subcellularLocation>
        <location evidence="4">Cytoplasm</location>
    </subcellularLocation>
</comment>
<dbReference type="PANTHER" id="PTHR33643">
    <property type="entry name" value="UREASE ACCESSORY PROTEIN D"/>
    <property type="match status" value="1"/>
</dbReference>
<comment type="similarity">
    <text evidence="1 4">Belongs to the UreD family.</text>
</comment>
<organism evidence="5 6">
    <name type="scientific">Spongiibacter nanhainus</name>
    <dbReference type="NCBI Taxonomy" id="2794344"/>
    <lineage>
        <taxon>Bacteria</taxon>
        <taxon>Pseudomonadati</taxon>
        <taxon>Pseudomonadota</taxon>
        <taxon>Gammaproteobacteria</taxon>
        <taxon>Cellvibrionales</taxon>
        <taxon>Spongiibacteraceae</taxon>
        <taxon>Spongiibacter</taxon>
    </lineage>
</organism>
<keyword evidence="3 4" id="KW-0143">Chaperone</keyword>
<dbReference type="InterPro" id="IPR002669">
    <property type="entry name" value="UreD"/>
</dbReference>